<dbReference type="PANTHER" id="PTHR30136">
    <property type="entry name" value="HELIX-TURN-HELIX TRANSCRIPTIONAL REGULATOR, ICLR FAMILY"/>
    <property type="match status" value="1"/>
</dbReference>
<dbReference type="SMART" id="SM00346">
    <property type="entry name" value="HTH_ICLR"/>
    <property type="match status" value="1"/>
</dbReference>
<dbReference type="GO" id="GO:0045892">
    <property type="term" value="P:negative regulation of DNA-templated transcription"/>
    <property type="evidence" value="ECO:0007669"/>
    <property type="project" value="TreeGrafter"/>
</dbReference>
<comment type="caution">
    <text evidence="6">The sequence shown here is derived from an EMBL/GenBank/DDBJ whole genome shotgun (WGS) entry which is preliminary data.</text>
</comment>
<dbReference type="RefSeq" id="WP_123401349.1">
    <property type="nucleotide sequence ID" value="NZ_RJVI01000002.1"/>
</dbReference>
<name>A0A3N1Y0R3_9GAMM</name>
<dbReference type="InterPro" id="IPR050707">
    <property type="entry name" value="HTH_MetabolicPath_Reg"/>
</dbReference>
<gene>
    <name evidence="6" type="ORF">EDC57_1606</name>
</gene>
<proteinExistence type="predicted"/>
<keyword evidence="2" id="KW-0238">DNA-binding</keyword>
<dbReference type="PANTHER" id="PTHR30136:SF35">
    <property type="entry name" value="HTH-TYPE TRANSCRIPTIONAL REGULATOR RV1719"/>
    <property type="match status" value="1"/>
</dbReference>
<reference evidence="6 7" key="1">
    <citation type="submission" date="2018-11" db="EMBL/GenBank/DDBJ databases">
        <title>Genomic Encyclopedia of Type Strains, Phase IV (KMG-IV): sequencing the most valuable type-strain genomes for metagenomic binning, comparative biology and taxonomic classification.</title>
        <authorList>
            <person name="Goeker M."/>
        </authorList>
    </citation>
    <scope>NUCLEOTIDE SEQUENCE [LARGE SCALE GENOMIC DNA]</scope>
    <source>
        <strain evidence="6 7">DSM 100275</strain>
    </source>
</reference>
<dbReference type="EMBL" id="RJVI01000002">
    <property type="protein sequence ID" value="ROR32406.1"/>
    <property type="molecule type" value="Genomic_DNA"/>
</dbReference>
<keyword evidence="7" id="KW-1185">Reference proteome</keyword>
<evidence type="ECO:0000259" key="5">
    <source>
        <dbReference type="PROSITE" id="PS51078"/>
    </source>
</evidence>
<organism evidence="6 7">
    <name type="scientific">Inmirania thermothiophila</name>
    <dbReference type="NCBI Taxonomy" id="1750597"/>
    <lineage>
        <taxon>Bacteria</taxon>
        <taxon>Pseudomonadati</taxon>
        <taxon>Pseudomonadota</taxon>
        <taxon>Gammaproteobacteria</taxon>
        <taxon>Chromatiales</taxon>
        <taxon>Ectothiorhodospiraceae</taxon>
        <taxon>Inmirania</taxon>
    </lineage>
</organism>
<dbReference type="SUPFAM" id="SSF46785">
    <property type="entry name" value="Winged helix' DNA-binding domain"/>
    <property type="match status" value="1"/>
</dbReference>
<dbReference type="Pfam" id="PF09339">
    <property type="entry name" value="HTH_IclR"/>
    <property type="match status" value="1"/>
</dbReference>
<dbReference type="InterPro" id="IPR036390">
    <property type="entry name" value="WH_DNA-bd_sf"/>
</dbReference>
<protein>
    <submittedName>
        <fullName evidence="6">IclR family transcriptional regulator</fullName>
    </submittedName>
</protein>
<evidence type="ECO:0000256" key="3">
    <source>
        <dbReference type="ARBA" id="ARBA00023163"/>
    </source>
</evidence>
<dbReference type="GO" id="GO:0003700">
    <property type="term" value="F:DNA-binding transcription factor activity"/>
    <property type="evidence" value="ECO:0007669"/>
    <property type="project" value="TreeGrafter"/>
</dbReference>
<dbReference type="AlphaFoldDB" id="A0A3N1Y0R3"/>
<dbReference type="GO" id="GO:0003677">
    <property type="term" value="F:DNA binding"/>
    <property type="evidence" value="ECO:0007669"/>
    <property type="project" value="UniProtKB-KW"/>
</dbReference>
<dbReference type="Proteomes" id="UP000276634">
    <property type="component" value="Unassembled WGS sequence"/>
</dbReference>
<dbReference type="Gene3D" id="3.30.450.40">
    <property type="match status" value="1"/>
</dbReference>
<keyword evidence="3" id="KW-0804">Transcription</keyword>
<keyword evidence="1" id="KW-0805">Transcription regulation</keyword>
<feature type="domain" description="IclR-ED" evidence="5">
    <location>
        <begin position="69"/>
        <end position="248"/>
    </location>
</feature>
<dbReference type="SUPFAM" id="SSF55781">
    <property type="entry name" value="GAF domain-like"/>
    <property type="match status" value="1"/>
</dbReference>
<evidence type="ECO:0000256" key="2">
    <source>
        <dbReference type="ARBA" id="ARBA00023125"/>
    </source>
</evidence>
<dbReference type="PROSITE" id="PS51077">
    <property type="entry name" value="HTH_ICLR"/>
    <property type="match status" value="1"/>
</dbReference>
<evidence type="ECO:0000313" key="7">
    <source>
        <dbReference type="Proteomes" id="UP000276634"/>
    </source>
</evidence>
<sequence>MKLGCSIQVLERTNALLDALARHAEPTALKVLAAETGLPPSTASRILACLAAFGLVQRDGRGHYALGVKLLQLASRVHARLDLRREARPVMEALRDELGETVNLTVREGDEVIYIERVTSRRAVRVEQVIGTRAPLHVTAVGKVFLAEEDEAAVAGYVERTGLRPFTPRTITDPVQLALELAEVRRRGYATDREEAEAGVGCIAVPVRDSLGVVVAALSVSAPVERLRPEWSGRVIAAGRELSARLGRHPEADAAAP</sequence>
<evidence type="ECO:0000313" key="6">
    <source>
        <dbReference type="EMBL" id="ROR32406.1"/>
    </source>
</evidence>
<dbReference type="InterPro" id="IPR029016">
    <property type="entry name" value="GAF-like_dom_sf"/>
</dbReference>
<dbReference type="PROSITE" id="PS51078">
    <property type="entry name" value="ICLR_ED"/>
    <property type="match status" value="1"/>
</dbReference>
<dbReference type="Pfam" id="PF01614">
    <property type="entry name" value="IclR_C"/>
    <property type="match status" value="1"/>
</dbReference>
<evidence type="ECO:0000259" key="4">
    <source>
        <dbReference type="PROSITE" id="PS51077"/>
    </source>
</evidence>
<dbReference type="InterPro" id="IPR014757">
    <property type="entry name" value="Tscrpt_reg_IclR_C"/>
</dbReference>
<dbReference type="InterPro" id="IPR036388">
    <property type="entry name" value="WH-like_DNA-bd_sf"/>
</dbReference>
<feature type="domain" description="HTH iclR-type" evidence="4">
    <location>
        <begin position="7"/>
        <end position="68"/>
    </location>
</feature>
<dbReference type="OrthoDB" id="9807558at2"/>
<dbReference type="InterPro" id="IPR005471">
    <property type="entry name" value="Tscrpt_reg_IclR_N"/>
</dbReference>
<evidence type="ECO:0000256" key="1">
    <source>
        <dbReference type="ARBA" id="ARBA00023015"/>
    </source>
</evidence>
<accession>A0A3N1Y0R3</accession>
<dbReference type="Gene3D" id="1.10.10.10">
    <property type="entry name" value="Winged helix-like DNA-binding domain superfamily/Winged helix DNA-binding domain"/>
    <property type="match status" value="1"/>
</dbReference>